<keyword evidence="4" id="KW-1185">Reference proteome</keyword>
<dbReference type="Pfam" id="PF04525">
    <property type="entry name" value="LOR"/>
    <property type="match status" value="1"/>
</dbReference>
<organism evidence="3 4">
    <name type="scientific">Helianthus annuus</name>
    <name type="common">Common sunflower</name>
    <dbReference type="NCBI Taxonomy" id="4232"/>
    <lineage>
        <taxon>Eukaryota</taxon>
        <taxon>Viridiplantae</taxon>
        <taxon>Streptophyta</taxon>
        <taxon>Embryophyta</taxon>
        <taxon>Tracheophyta</taxon>
        <taxon>Spermatophyta</taxon>
        <taxon>Magnoliopsida</taxon>
        <taxon>eudicotyledons</taxon>
        <taxon>Gunneridae</taxon>
        <taxon>Pentapetalae</taxon>
        <taxon>asterids</taxon>
        <taxon>campanulids</taxon>
        <taxon>Asterales</taxon>
        <taxon>Asteraceae</taxon>
        <taxon>Asteroideae</taxon>
        <taxon>Heliantheae alliance</taxon>
        <taxon>Heliantheae</taxon>
        <taxon>Helianthus</taxon>
    </lineage>
</organism>
<dbReference type="InterPro" id="IPR038595">
    <property type="entry name" value="LOR_sf"/>
</dbReference>
<evidence type="ECO:0000313" key="3">
    <source>
        <dbReference type="EMBL" id="KAF5808109.1"/>
    </source>
</evidence>
<keyword evidence="2" id="KW-0812">Transmembrane</keyword>
<reference evidence="3" key="1">
    <citation type="journal article" date="2017" name="Nature">
        <title>The sunflower genome provides insights into oil metabolism, flowering and Asterid evolution.</title>
        <authorList>
            <person name="Badouin H."/>
            <person name="Gouzy J."/>
            <person name="Grassa C.J."/>
            <person name="Murat F."/>
            <person name="Staton S.E."/>
            <person name="Cottret L."/>
            <person name="Lelandais-Briere C."/>
            <person name="Owens G.L."/>
            <person name="Carrere S."/>
            <person name="Mayjonade B."/>
            <person name="Legrand L."/>
            <person name="Gill N."/>
            <person name="Kane N.C."/>
            <person name="Bowers J.E."/>
            <person name="Hubner S."/>
            <person name="Bellec A."/>
            <person name="Berard A."/>
            <person name="Berges H."/>
            <person name="Blanchet N."/>
            <person name="Boniface M.C."/>
            <person name="Brunel D."/>
            <person name="Catrice O."/>
            <person name="Chaidir N."/>
            <person name="Claudel C."/>
            <person name="Donnadieu C."/>
            <person name="Faraut T."/>
            <person name="Fievet G."/>
            <person name="Helmstetter N."/>
            <person name="King M."/>
            <person name="Knapp S.J."/>
            <person name="Lai Z."/>
            <person name="Le Paslier M.C."/>
            <person name="Lippi Y."/>
            <person name="Lorenzon L."/>
            <person name="Mandel J.R."/>
            <person name="Marage G."/>
            <person name="Marchand G."/>
            <person name="Marquand E."/>
            <person name="Bret-Mestries E."/>
            <person name="Morien E."/>
            <person name="Nambeesan S."/>
            <person name="Nguyen T."/>
            <person name="Pegot-Espagnet P."/>
            <person name="Pouilly N."/>
            <person name="Raftis F."/>
            <person name="Sallet E."/>
            <person name="Schiex T."/>
            <person name="Thomas J."/>
            <person name="Vandecasteele C."/>
            <person name="Vares D."/>
            <person name="Vear F."/>
            <person name="Vautrin S."/>
            <person name="Crespi M."/>
            <person name="Mangin B."/>
            <person name="Burke J.M."/>
            <person name="Salse J."/>
            <person name="Munos S."/>
            <person name="Vincourt P."/>
            <person name="Rieseberg L.H."/>
            <person name="Langlade N.B."/>
        </authorList>
    </citation>
    <scope>NUCLEOTIDE SEQUENCE</scope>
    <source>
        <tissue evidence="3">Leaves</tissue>
    </source>
</reference>
<dbReference type="InterPro" id="IPR025659">
    <property type="entry name" value="Tubby-like_C"/>
</dbReference>
<comment type="similarity">
    <text evidence="1">Belongs to the LOR family.</text>
</comment>
<protein>
    <submittedName>
        <fullName evidence="3">Tubby-like protein</fullName>
    </submittedName>
</protein>
<keyword evidence="2" id="KW-1133">Transmembrane helix</keyword>
<evidence type="ECO:0000313" key="4">
    <source>
        <dbReference type="Proteomes" id="UP000215914"/>
    </source>
</evidence>
<evidence type="ECO:0000256" key="1">
    <source>
        <dbReference type="ARBA" id="ARBA00005437"/>
    </source>
</evidence>
<dbReference type="PANTHER" id="PTHR31087:SF58">
    <property type="entry name" value="OS07G0230700 PROTEIN"/>
    <property type="match status" value="1"/>
</dbReference>
<dbReference type="PANTHER" id="PTHR31087">
    <property type="match status" value="1"/>
</dbReference>
<reference evidence="3" key="2">
    <citation type="submission" date="2020-06" db="EMBL/GenBank/DDBJ databases">
        <title>Helianthus annuus Genome sequencing and assembly Release 2.</title>
        <authorList>
            <person name="Gouzy J."/>
            <person name="Langlade N."/>
            <person name="Munos S."/>
        </authorList>
    </citation>
    <scope>NUCLEOTIDE SEQUENCE</scope>
    <source>
        <tissue evidence="3">Leaves</tissue>
    </source>
</reference>
<name>A0A9K3J459_HELAN</name>
<evidence type="ECO:0000256" key="2">
    <source>
        <dbReference type="SAM" id="Phobius"/>
    </source>
</evidence>
<keyword evidence="2" id="KW-0472">Membrane</keyword>
<accession>A0A9K3J459</accession>
<dbReference type="Proteomes" id="UP000215914">
    <property type="component" value="Unassembled WGS sequence"/>
</dbReference>
<feature type="transmembrane region" description="Helical" evidence="2">
    <location>
        <begin position="214"/>
        <end position="237"/>
    </location>
</feature>
<gene>
    <name evidence="3" type="ORF">HanXRQr2_Chr04g0141701</name>
</gene>
<dbReference type="AlphaFoldDB" id="A0A9K3J459"/>
<dbReference type="Gene3D" id="2.40.160.200">
    <property type="entry name" value="LURP1-related"/>
    <property type="match status" value="1"/>
</dbReference>
<sequence length="242" mass="26895">MSRLLIISKHSQAVFSVWNGVLGYFQFVFDKAGESAAGEYTVAKVENMEQTVFTLKSLHRHMQVLHDEDLKLIAVLSKEKLMLHSRWSVSCLSGESKADLKIVCSVCKHRIIQSRVNLNATLEKEIETRIRAAAFKVTGSWEHKRCIIYEEDPIEIIAKVMTPLPLENDKFMVEVRAGVDCAFVVSLIAILIAMKTKSSGKKKGAGLEAGKVALQFVCGVAFGVGQFLLGELSWYLLQTFAG</sequence>
<dbReference type="Gramene" id="mRNA:HanXRQr2_Chr04g0141701">
    <property type="protein sequence ID" value="mRNA:HanXRQr2_Chr04g0141701"/>
    <property type="gene ID" value="HanXRQr2_Chr04g0141701"/>
</dbReference>
<comment type="caution">
    <text evidence="3">The sequence shown here is derived from an EMBL/GenBank/DDBJ whole genome shotgun (WGS) entry which is preliminary data.</text>
</comment>
<feature type="transmembrane region" description="Helical" evidence="2">
    <location>
        <begin position="177"/>
        <end position="194"/>
    </location>
</feature>
<dbReference type="InterPro" id="IPR007612">
    <property type="entry name" value="LOR"/>
</dbReference>
<proteinExistence type="inferred from homology"/>
<dbReference type="EMBL" id="MNCJ02000319">
    <property type="protein sequence ID" value="KAF5808109.1"/>
    <property type="molecule type" value="Genomic_DNA"/>
</dbReference>
<dbReference type="SUPFAM" id="SSF54518">
    <property type="entry name" value="Tubby C-terminal domain-like"/>
    <property type="match status" value="1"/>
</dbReference>